<feature type="compositionally biased region" description="Polar residues" evidence="1">
    <location>
        <begin position="278"/>
        <end position="290"/>
    </location>
</feature>
<dbReference type="EMBL" id="MRZV01000066">
    <property type="protein sequence ID" value="PIK60077.1"/>
    <property type="molecule type" value="Genomic_DNA"/>
</dbReference>
<dbReference type="AlphaFoldDB" id="A0A2G8LIJ7"/>
<evidence type="ECO:0000313" key="2">
    <source>
        <dbReference type="EMBL" id="PIK60077.1"/>
    </source>
</evidence>
<reference evidence="2 3" key="1">
    <citation type="journal article" date="2017" name="PLoS Biol.">
        <title>The sea cucumber genome provides insights into morphological evolution and visceral regeneration.</title>
        <authorList>
            <person name="Zhang X."/>
            <person name="Sun L."/>
            <person name="Yuan J."/>
            <person name="Sun Y."/>
            <person name="Gao Y."/>
            <person name="Zhang L."/>
            <person name="Li S."/>
            <person name="Dai H."/>
            <person name="Hamel J.F."/>
            <person name="Liu C."/>
            <person name="Yu Y."/>
            <person name="Liu S."/>
            <person name="Lin W."/>
            <person name="Guo K."/>
            <person name="Jin S."/>
            <person name="Xu P."/>
            <person name="Storey K.B."/>
            <person name="Huan P."/>
            <person name="Zhang T."/>
            <person name="Zhou Y."/>
            <person name="Zhang J."/>
            <person name="Lin C."/>
            <person name="Li X."/>
            <person name="Xing L."/>
            <person name="Huo D."/>
            <person name="Sun M."/>
            <person name="Wang L."/>
            <person name="Mercier A."/>
            <person name="Li F."/>
            <person name="Yang H."/>
            <person name="Xiang J."/>
        </authorList>
    </citation>
    <scope>NUCLEOTIDE SEQUENCE [LARGE SCALE GENOMIC DNA]</scope>
    <source>
        <strain evidence="2">Shaxun</strain>
        <tissue evidence="2">Muscle</tissue>
    </source>
</reference>
<feature type="compositionally biased region" description="Basic and acidic residues" evidence="1">
    <location>
        <begin position="147"/>
        <end position="157"/>
    </location>
</feature>
<feature type="region of interest" description="Disordered" evidence="1">
    <location>
        <begin position="277"/>
        <end position="297"/>
    </location>
</feature>
<accession>A0A2G8LIJ7</accession>
<sequence>MQQAAGMMPQSGMQQQQQQQGVPQQASGMPQQASGMPQQMGMHQQQNQPQPVGLHQPAAVPLQQNAAPQVKQSDPQIPNQGVEIAETNTGETEVIEVKDSPSHQASKPSAGGQKEDTQPLKLYIPPAEGKQESQDSTGPSRFTVQKVQEDQSPKDLETAAAVVGSEVADKMSSSSLNVSKVEEKPEEVKRKDSLPERPQPSADADPELPREEIVDIGASQQQQQSQGLFTDGKFSVQGSDRGTPDSLTSEGSSIPAPVGDLTVLQGNENVYMVPRPDSAQSVKSTTSQASLPGGGMHNPPVLERTNSSPNSNLTATLMPTQDKVKELEELRQSHELERKEMLRRQCEEWQNLCSQYSMTATNPYVTLTPPQSPFHSLMQMGNMLPSFQPSMSTNYIPPDGNHPMAVAAAAAQQGVFGQHSTTMGGMLPYNTSQFPGSLPFSAMSIPPNIGMGYVYSTVPTAQYGLSSGVTQTTTSAAAASSLSSSSSSSVLLLQQQLISLHQMVPW</sequence>
<feature type="compositionally biased region" description="Polar residues" evidence="1">
    <location>
        <begin position="62"/>
        <end position="79"/>
    </location>
</feature>
<evidence type="ECO:0000313" key="3">
    <source>
        <dbReference type="Proteomes" id="UP000230750"/>
    </source>
</evidence>
<dbReference type="Proteomes" id="UP000230750">
    <property type="component" value="Unassembled WGS sequence"/>
</dbReference>
<feature type="region of interest" description="Disordered" evidence="1">
    <location>
        <begin position="1"/>
        <end position="259"/>
    </location>
</feature>
<comment type="caution">
    <text evidence="2">The sequence shown here is derived from an EMBL/GenBank/DDBJ whole genome shotgun (WGS) entry which is preliminary data.</text>
</comment>
<feature type="compositionally biased region" description="Polar residues" evidence="1">
    <location>
        <begin position="134"/>
        <end position="146"/>
    </location>
</feature>
<feature type="compositionally biased region" description="Low complexity" evidence="1">
    <location>
        <begin position="1"/>
        <end position="56"/>
    </location>
</feature>
<name>A0A2G8LIJ7_STIJA</name>
<protein>
    <submittedName>
        <fullName evidence="2">Uncharacterized protein</fullName>
    </submittedName>
</protein>
<organism evidence="2 3">
    <name type="scientific">Stichopus japonicus</name>
    <name type="common">Sea cucumber</name>
    <dbReference type="NCBI Taxonomy" id="307972"/>
    <lineage>
        <taxon>Eukaryota</taxon>
        <taxon>Metazoa</taxon>
        <taxon>Echinodermata</taxon>
        <taxon>Eleutherozoa</taxon>
        <taxon>Echinozoa</taxon>
        <taxon>Holothuroidea</taxon>
        <taxon>Aspidochirotacea</taxon>
        <taxon>Aspidochirotida</taxon>
        <taxon>Stichopodidae</taxon>
        <taxon>Apostichopus</taxon>
    </lineage>
</organism>
<keyword evidence="3" id="KW-1185">Reference proteome</keyword>
<feature type="compositionally biased region" description="Polar residues" evidence="1">
    <location>
        <begin position="236"/>
        <end position="252"/>
    </location>
</feature>
<proteinExistence type="predicted"/>
<evidence type="ECO:0000256" key="1">
    <source>
        <dbReference type="SAM" id="MobiDB-lite"/>
    </source>
</evidence>
<feature type="compositionally biased region" description="Basic and acidic residues" evidence="1">
    <location>
        <begin position="180"/>
        <end position="195"/>
    </location>
</feature>
<gene>
    <name evidence="2" type="ORF">BSL78_02982</name>
</gene>